<dbReference type="InterPro" id="IPR001633">
    <property type="entry name" value="EAL_dom"/>
</dbReference>
<keyword evidence="6" id="KW-1185">Reference proteome</keyword>
<evidence type="ECO:0000256" key="2">
    <source>
        <dbReference type="SAM" id="Phobius"/>
    </source>
</evidence>
<dbReference type="InterPro" id="IPR052155">
    <property type="entry name" value="Biofilm_reg_signaling"/>
</dbReference>
<dbReference type="OrthoDB" id="3218407at2"/>
<dbReference type="SMART" id="SM00052">
    <property type="entry name" value="EAL"/>
    <property type="match status" value="1"/>
</dbReference>
<proteinExistence type="predicted"/>
<gene>
    <name evidence="5" type="ORF">FRACA_2490003</name>
</gene>
<dbReference type="SUPFAM" id="SSF55073">
    <property type="entry name" value="Nucleotide cyclase"/>
    <property type="match status" value="1"/>
</dbReference>
<feature type="transmembrane region" description="Helical" evidence="2">
    <location>
        <begin position="58"/>
        <end position="78"/>
    </location>
</feature>
<dbReference type="Gene3D" id="3.30.70.270">
    <property type="match status" value="1"/>
</dbReference>
<dbReference type="AlphaFoldDB" id="A0A2I2KRY9"/>
<feature type="compositionally biased region" description="Low complexity" evidence="1">
    <location>
        <begin position="10"/>
        <end position="24"/>
    </location>
</feature>
<feature type="transmembrane region" description="Helical" evidence="2">
    <location>
        <begin position="90"/>
        <end position="109"/>
    </location>
</feature>
<sequence>MIITDAKVGAAGPAQRAAPSARPRASDVRPSWRWFAAAAASLAATVALFVTLPGTSGILAGRAVTALMLLAVAVACVRTGHGLPGRHRRWRLALATPALVMAVTGIYTVAVPPPVTVFTGPVPFSYGQIAYVIPTALALLVLFLYPAHPQGPHHVRTTLGGNWWLTTLLDGLLVVGSIGALAWVFVLRDVIDAAAGDVEHLVATLTICAANLVVVCAVLVLWIFRRPTPPVGFALLGTGLTLISVQFLGVTAAVTRGHASPPSTELLWTVGAWCLLLACLTPVRPRPGRPADPSETIGAGRRDLTLRWAYALLPLLPLIVAGLVGVLDVLDGAGPDVVDVIGLFGLFVLGLGRQMLIIADNIGLLRRLHGSERQLRHQAFHDPLTGLANRTLFGERLTVALSDQLRDGDPLAVLYVDLDDFKGVNDTLGHEAGDRLLQVTARRLTHAVRSGDTVARLGGDEFAILLAPGGDNPATVGSRILTALRAPVLLSGSRQRVGASVGLVVAQAVEELSAELLLHRADAAMYAAKAAGTGSLTIYDPSIERATPAAGSPAATASSPRLALTRALRGEPGDGELVVRYQPIVDLPGGHPVASQAELWWCQPAHGDMPAVALVQASERGGLLPALTLATLRRVCADLPRLRGGDTPPPVYLPVPATVPLPATFVTAIAGARADGSLRTGDLVVELIGAEPGTDPVDLRWPGRLHDHGVGLCLSGFGFADAYLDLLRVLPVETVILTAEMTATWIAPHLTARDVTVRAGLLGMLRALRVDIIAADLPGPDDVRRAVALGITRARGHSTPHLGTPHADAPRSGARAPGGRGPPGGPAAGPLTGGRRR</sequence>
<keyword evidence="2" id="KW-0812">Transmembrane</keyword>
<evidence type="ECO:0000259" key="3">
    <source>
        <dbReference type="PROSITE" id="PS50883"/>
    </source>
</evidence>
<organism evidence="5 6">
    <name type="scientific">Frankia canadensis</name>
    <dbReference type="NCBI Taxonomy" id="1836972"/>
    <lineage>
        <taxon>Bacteria</taxon>
        <taxon>Bacillati</taxon>
        <taxon>Actinomycetota</taxon>
        <taxon>Actinomycetes</taxon>
        <taxon>Frankiales</taxon>
        <taxon>Frankiaceae</taxon>
        <taxon>Frankia</taxon>
    </lineage>
</organism>
<feature type="transmembrane region" description="Helical" evidence="2">
    <location>
        <begin position="201"/>
        <end position="224"/>
    </location>
</feature>
<dbReference type="PROSITE" id="PS50887">
    <property type="entry name" value="GGDEF"/>
    <property type="match status" value="1"/>
</dbReference>
<dbReference type="CDD" id="cd01949">
    <property type="entry name" value="GGDEF"/>
    <property type="match status" value="1"/>
</dbReference>
<dbReference type="InterPro" id="IPR000160">
    <property type="entry name" value="GGDEF_dom"/>
</dbReference>
<dbReference type="PANTHER" id="PTHR44757">
    <property type="entry name" value="DIGUANYLATE CYCLASE DGCP"/>
    <property type="match status" value="1"/>
</dbReference>
<reference evidence="5 6" key="1">
    <citation type="submission" date="2017-06" db="EMBL/GenBank/DDBJ databases">
        <authorList>
            <person name="Kim H.J."/>
            <person name="Triplett B.A."/>
        </authorList>
    </citation>
    <scope>NUCLEOTIDE SEQUENCE [LARGE SCALE GENOMIC DNA]</scope>
    <source>
        <strain evidence="5">FRACA_ARgP5</strain>
    </source>
</reference>
<feature type="domain" description="GGDEF" evidence="4">
    <location>
        <begin position="409"/>
        <end position="541"/>
    </location>
</feature>
<feature type="transmembrane region" description="Helical" evidence="2">
    <location>
        <begin position="32"/>
        <end position="52"/>
    </location>
</feature>
<name>A0A2I2KRY9_9ACTN</name>
<accession>A0A2I2KRY9</accession>
<dbReference type="InterPro" id="IPR029787">
    <property type="entry name" value="Nucleotide_cyclase"/>
</dbReference>
<dbReference type="Proteomes" id="UP000234331">
    <property type="component" value="Unassembled WGS sequence"/>
</dbReference>
<evidence type="ECO:0000256" key="1">
    <source>
        <dbReference type="SAM" id="MobiDB-lite"/>
    </source>
</evidence>
<dbReference type="Pfam" id="PF00990">
    <property type="entry name" value="GGDEF"/>
    <property type="match status" value="1"/>
</dbReference>
<evidence type="ECO:0000313" key="6">
    <source>
        <dbReference type="Proteomes" id="UP000234331"/>
    </source>
</evidence>
<dbReference type="PANTHER" id="PTHR44757:SF2">
    <property type="entry name" value="BIOFILM ARCHITECTURE MAINTENANCE PROTEIN MBAA"/>
    <property type="match status" value="1"/>
</dbReference>
<feature type="transmembrane region" description="Helical" evidence="2">
    <location>
        <begin position="168"/>
        <end position="186"/>
    </location>
</feature>
<feature type="transmembrane region" description="Helical" evidence="2">
    <location>
        <begin position="304"/>
        <end position="325"/>
    </location>
</feature>
<feature type="region of interest" description="Disordered" evidence="1">
    <location>
        <begin position="794"/>
        <end position="837"/>
    </location>
</feature>
<protein>
    <submittedName>
        <fullName evidence="5">Putative Diguanylate cyclase/phosphodiesterase</fullName>
    </submittedName>
</protein>
<dbReference type="SUPFAM" id="SSF141868">
    <property type="entry name" value="EAL domain-like"/>
    <property type="match status" value="1"/>
</dbReference>
<dbReference type="RefSeq" id="WP_101832102.1">
    <property type="nucleotide sequence ID" value="NZ_FZMO01000167.1"/>
</dbReference>
<dbReference type="Pfam" id="PF00563">
    <property type="entry name" value="EAL"/>
    <property type="match status" value="1"/>
</dbReference>
<dbReference type="Gene3D" id="3.20.20.450">
    <property type="entry name" value="EAL domain"/>
    <property type="match status" value="1"/>
</dbReference>
<dbReference type="SMART" id="SM00267">
    <property type="entry name" value="GGDEF"/>
    <property type="match status" value="1"/>
</dbReference>
<keyword evidence="2" id="KW-1133">Transmembrane helix</keyword>
<dbReference type="EMBL" id="FZMO01000167">
    <property type="protein sequence ID" value="SNQ48422.1"/>
    <property type="molecule type" value="Genomic_DNA"/>
</dbReference>
<dbReference type="InterPro" id="IPR035919">
    <property type="entry name" value="EAL_sf"/>
</dbReference>
<evidence type="ECO:0000259" key="4">
    <source>
        <dbReference type="PROSITE" id="PS50887"/>
    </source>
</evidence>
<feature type="transmembrane region" description="Helical" evidence="2">
    <location>
        <begin position="337"/>
        <end position="359"/>
    </location>
</feature>
<evidence type="ECO:0000313" key="5">
    <source>
        <dbReference type="EMBL" id="SNQ48422.1"/>
    </source>
</evidence>
<feature type="transmembrane region" description="Helical" evidence="2">
    <location>
        <begin position="129"/>
        <end position="147"/>
    </location>
</feature>
<keyword evidence="2" id="KW-0472">Membrane</keyword>
<feature type="domain" description="EAL" evidence="3">
    <location>
        <begin position="561"/>
        <end position="816"/>
    </location>
</feature>
<feature type="region of interest" description="Disordered" evidence="1">
    <location>
        <begin position="1"/>
        <end position="24"/>
    </location>
</feature>
<feature type="transmembrane region" description="Helical" evidence="2">
    <location>
        <begin position="231"/>
        <end position="254"/>
    </location>
</feature>
<dbReference type="InterPro" id="IPR043128">
    <property type="entry name" value="Rev_trsase/Diguanyl_cyclase"/>
</dbReference>
<dbReference type="PROSITE" id="PS50883">
    <property type="entry name" value="EAL"/>
    <property type="match status" value="1"/>
</dbReference>
<dbReference type="NCBIfam" id="TIGR00254">
    <property type="entry name" value="GGDEF"/>
    <property type="match status" value="1"/>
</dbReference>